<dbReference type="PANTHER" id="PTHR12526">
    <property type="entry name" value="GLYCOSYLTRANSFERASE"/>
    <property type="match status" value="1"/>
</dbReference>
<dbReference type="Pfam" id="PF13692">
    <property type="entry name" value="Glyco_trans_1_4"/>
    <property type="match status" value="1"/>
</dbReference>
<reference evidence="1 2" key="1">
    <citation type="submission" date="2018-10" db="EMBL/GenBank/DDBJ databases">
        <title>Genomic Encyclopedia of Archaeal and Bacterial Type Strains, Phase II (KMG-II): from individual species to whole genera.</title>
        <authorList>
            <person name="Goeker M."/>
        </authorList>
    </citation>
    <scope>NUCLEOTIDE SEQUENCE [LARGE SCALE GENOMIC DNA]</scope>
    <source>
        <strain evidence="1 2">RP-AC37</strain>
    </source>
</reference>
<evidence type="ECO:0000313" key="2">
    <source>
        <dbReference type="Proteomes" id="UP000281955"/>
    </source>
</evidence>
<dbReference type="Proteomes" id="UP000281955">
    <property type="component" value="Unassembled WGS sequence"/>
</dbReference>
<evidence type="ECO:0000313" key="1">
    <source>
        <dbReference type="EMBL" id="RKS71451.1"/>
    </source>
</evidence>
<dbReference type="InParanoid" id="A0A420XMA2"/>
<gene>
    <name evidence="1" type="ORF">CLV35_3249</name>
</gene>
<sequence>MRVLLFGTYDARSHPRVGVLAQGLVRHGFDVRQLNAPLGIGTAGRVAVLRQPWRLPGFAATLLSRWGSLCVRAWRLRGPGTPDVVVVGYLGHFDVLLARRLFPRATVVLDHLVGASDTALDRGEAGGLKQRLLRRLDHAALSSADVVVLDTDEHLDALPDGHRERGVVVAVGAPDPWFVQPASREDGPLRVVFFGLFTPLQGATVVGEALALLGADDVVATMVGSGQDLAAARAAAGDLPQVTWLDWVESDRLPALVADHDVCLGIFGRGPKALRVVPNKVFQGAAAGCAVVTSDTPPQRRALGPAATLVPPGDPAALAGALRALAEDRTLLAARRRAARELAERAFRPEQVVAPLVRLLRGSPR</sequence>
<keyword evidence="1" id="KW-0808">Transferase</keyword>
<dbReference type="PANTHER" id="PTHR12526:SF600">
    <property type="entry name" value="GLYCOSYL TRANSFERASE GROUP 1"/>
    <property type="match status" value="1"/>
</dbReference>
<name>A0A420XMA2_9ACTN</name>
<dbReference type="SUPFAM" id="SSF53756">
    <property type="entry name" value="UDP-Glycosyltransferase/glycogen phosphorylase"/>
    <property type="match status" value="1"/>
</dbReference>
<protein>
    <submittedName>
        <fullName evidence="1">Glycosyltransferase involved in cell wall biosynthesis</fullName>
    </submittedName>
</protein>
<dbReference type="OrthoDB" id="9790710at2"/>
<accession>A0A420XMA2</accession>
<organism evidence="1 2">
    <name type="scientific">Motilibacter peucedani</name>
    <dbReference type="NCBI Taxonomy" id="598650"/>
    <lineage>
        <taxon>Bacteria</taxon>
        <taxon>Bacillati</taxon>
        <taxon>Actinomycetota</taxon>
        <taxon>Actinomycetes</taxon>
        <taxon>Motilibacterales</taxon>
        <taxon>Motilibacteraceae</taxon>
        <taxon>Motilibacter</taxon>
    </lineage>
</organism>
<dbReference type="EMBL" id="RBWV01000014">
    <property type="protein sequence ID" value="RKS71451.1"/>
    <property type="molecule type" value="Genomic_DNA"/>
</dbReference>
<proteinExistence type="predicted"/>
<dbReference type="GO" id="GO:0016757">
    <property type="term" value="F:glycosyltransferase activity"/>
    <property type="evidence" value="ECO:0007669"/>
    <property type="project" value="TreeGrafter"/>
</dbReference>
<dbReference type="AlphaFoldDB" id="A0A420XMA2"/>
<dbReference type="Gene3D" id="3.40.50.2000">
    <property type="entry name" value="Glycogen Phosphorylase B"/>
    <property type="match status" value="1"/>
</dbReference>
<dbReference type="RefSeq" id="WP_121194513.1">
    <property type="nucleotide sequence ID" value="NZ_RBWV01000014.1"/>
</dbReference>
<comment type="caution">
    <text evidence="1">The sequence shown here is derived from an EMBL/GenBank/DDBJ whole genome shotgun (WGS) entry which is preliminary data.</text>
</comment>
<keyword evidence="2" id="KW-1185">Reference proteome</keyword>